<keyword evidence="8 9" id="KW-0472">Membrane</keyword>
<gene>
    <name evidence="9" type="primary">GET1</name>
    <name evidence="12" type="ORF">W97_02118</name>
</gene>
<dbReference type="Proteomes" id="UP000016924">
    <property type="component" value="Unassembled WGS sequence"/>
</dbReference>
<evidence type="ECO:0000256" key="8">
    <source>
        <dbReference type="ARBA" id="ARBA00023136"/>
    </source>
</evidence>
<dbReference type="GO" id="GO:0043495">
    <property type="term" value="F:protein-membrane adaptor activity"/>
    <property type="evidence" value="ECO:0007669"/>
    <property type="project" value="TreeGrafter"/>
</dbReference>
<comment type="caution">
    <text evidence="9">Lacks conserved residue(s) required for the propagation of feature annotation.</text>
</comment>
<keyword evidence="6 9" id="KW-1133">Transmembrane helix</keyword>
<evidence type="ECO:0000256" key="2">
    <source>
        <dbReference type="ARBA" id="ARBA00010799"/>
    </source>
</evidence>
<sequence length="209" mass="23362">MVSPLLLVFILQVVIHLINTVGATAINELLWILYNKSPTPTAKAAHDQMRLKREVVRLKREMNAVSAQDDFARWAKLRRQHDKAVAEFNTSDSAIQAARTTFNTTITSIRWLSTNGLRLFLQFWYARQALFWIPKGWLPGYMEWILAFPRAPRGSVSIQIWAIACASVVGMISEAVVAAYALGTNTEARTKGKPMAFTAAEKGGGQKEL</sequence>
<evidence type="ECO:0000256" key="4">
    <source>
        <dbReference type="ARBA" id="ARBA00022692"/>
    </source>
</evidence>
<dbReference type="PANTHER" id="PTHR42650:SF1">
    <property type="entry name" value="GUIDED ENTRY OF TAIL-ANCHORED PROTEINS FACTOR 1"/>
    <property type="match status" value="1"/>
</dbReference>
<dbReference type="FunFam" id="1.10.287.660:FF:000006">
    <property type="entry name" value="Protein GET1"/>
    <property type="match status" value="1"/>
</dbReference>
<protein>
    <submittedName>
        <fullName evidence="12">Uncharacterized protein</fullName>
    </submittedName>
</protein>
<dbReference type="GO" id="GO:0071816">
    <property type="term" value="P:tail-anchored membrane protein insertion into ER membrane"/>
    <property type="evidence" value="ECO:0007669"/>
    <property type="project" value="InterPro"/>
</dbReference>
<dbReference type="InterPro" id="IPR028945">
    <property type="entry name" value="Get1"/>
</dbReference>
<organism evidence="12 13">
    <name type="scientific">Coniosporium apollinis (strain CBS 100218)</name>
    <name type="common">Rock-inhabiting black yeast</name>
    <dbReference type="NCBI Taxonomy" id="1168221"/>
    <lineage>
        <taxon>Eukaryota</taxon>
        <taxon>Fungi</taxon>
        <taxon>Dikarya</taxon>
        <taxon>Ascomycota</taxon>
        <taxon>Pezizomycotina</taxon>
        <taxon>Dothideomycetes</taxon>
        <taxon>Dothideomycetes incertae sedis</taxon>
        <taxon>Coniosporium</taxon>
    </lineage>
</organism>
<dbReference type="InterPro" id="IPR027538">
    <property type="entry name" value="Get1_fungi"/>
</dbReference>
<dbReference type="Pfam" id="PF04420">
    <property type="entry name" value="CHD5"/>
    <property type="match status" value="1"/>
</dbReference>
<dbReference type="AlphaFoldDB" id="R7YLZ3"/>
<evidence type="ECO:0000313" key="13">
    <source>
        <dbReference type="Proteomes" id="UP000016924"/>
    </source>
</evidence>
<dbReference type="EMBL" id="JH767560">
    <property type="protein sequence ID" value="EON62893.1"/>
    <property type="molecule type" value="Genomic_DNA"/>
</dbReference>
<dbReference type="GO" id="GO:0043529">
    <property type="term" value="C:GET complex"/>
    <property type="evidence" value="ECO:0007669"/>
    <property type="project" value="InterPro"/>
</dbReference>
<keyword evidence="4 9" id="KW-0812">Transmembrane</keyword>
<evidence type="ECO:0000256" key="7">
    <source>
        <dbReference type="ARBA" id="ARBA00023054"/>
    </source>
</evidence>
<dbReference type="GO" id="GO:0005789">
    <property type="term" value="C:endoplasmic reticulum membrane"/>
    <property type="evidence" value="ECO:0007669"/>
    <property type="project" value="UniProtKB-SubCell"/>
</dbReference>
<feature type="chain" id="PRO_5004460941" evidence="11">
    <location>
        <begin position="24"/>
        <end position="209"/>
    </location>
</feature>
<proteinExistence type="inferred from homology"/>
<keyword evidence="11" id="KW-0732">Signal</keyword>
<comment type="similarity">
    <text evidence="2 9">Belongs to the WRB/GET1 family.</text>
</comment>
<evidence type="ECO:0000256" key="3">
    <source>
        <dbReference type="ARBA" id="ARBA00022448"/>
    </source>
</evidence>
<reference evidence="13" key="1">
    <citation type="submission" date="2012-06" db="EMBL/GenBank/DDBJ databases">
        <title>The genome sequence of Coniosporium apollinis CBS 100218.</title>
        <authorList>
            <consortium name="The Broad Institute Genome Sequencing Platform"/>
            <person name="Cuomo C."/>
            <person name="Gorbushina A."/>
            <person name="Noack S."/>
            <person name="Walker B."/>
            <person name="Young S.K."/>
            <person name="Zeng Q."/>
            <person name="Gargeya S."/>
            <person name="Fitzgerald M."/>
            <person name="Haas B."/>
            <person name="Abouelleil A."/>
            <person name="Alvarado L."/>
            <person name="Arachchi H.M."/>
            <person name="Berlin A.M."/>
            <person name="Chapman S.B."/>
            <person name="Goldberg J."/>
            <person name="Griggs A."/>
            <person name="Gujja S."/>
            <person name="Hansen M."/>
            <person name="Howarth C."/>
            <person name="Imamovic A."/>
            <person name="Larimer J."/>
            <person name="McCowan C."/>
            <person name="Montmayeur A."/>
            <person name="Murphy C."/>
            <person name="Neiman D."/>
            <person name="Pearson M."/>
            <person name="Priest M."/>
            <person name="Roberts A."/>
            <person name="Saif S."/>
            <person name="Shea T."/>
            <person name="Sisk P."/>
            <person name="Sykes S."/>
            <person name="Wortman J."/>
            <person name="Nusbaum C."/>
            <person name="Birren B."/>
        </authorList>
    </citation>
    <scope>NUCLEOTIDE SEQUENCE [LARGE SCALE GENOMIC DNA]</scope>
    <source>
        <strain evidence="13">CBS 100218</strain>
    </source>
</reference>
<dbReference type="eggNOG" id="KOG4253">
    <property type="taxonomic scope" value="Eukaryota"/>
</dbReference>
<dbReference type="GeneID" id="19899429"/>
<keyword evidence="7" id="KW-0175">Coiled coil</keyword>
<keyword evidence="13" id="KW-1185">Reference proteome</keyword>
<evidence type="ECO:0000256" key="6">
    <source>
        <dbReference type="ARBA" id="ARBA00022989"/>
    </source>
</evidence>
<feature type="topological domain" description="Cytoplasmic" evidence="9">
    <location>
        <begin position="173"/>
        <end position="209"/>
    </location>
</feature>
<feature type="transmembrane region" description="Helical" evidence="10">
    <location>
        <begin position="160"/>
        <end position="183"/>
    </location>
</feature>
<feature type="topological domain" description="Lumenal" evidence="9">
    <location>
        <begin position="1"/>
        <end position="4"/>
    </location>
</feature>
<evidence type="ECO:0000313" key="12">
    <source>
        <dbReference type="EMBL" id="EON62893.1"/>
    </source>
</evidence>
<dbReference type="OMA" id="AEWIISF"/>
<dbReference type="InterPro" id="IPR029012">
    <property type="entry name" value="Helix_hairpin_bin_sf"/>
</dbReference>
<keyword evidence="5 9" id="KW-0256">Endoplasmic reticulum</keyword>
<dbReference type="HAMAP" id="MF_03113">
    <property type="entry name" value="Get1"/>
    <property type="match status" value="1"/>
</dbReference>
<keyword evidence="3 9" id="KW-0813">Transport</keyword>
<dbReference type="PANTHER" id="PTHR42650">
    <property type="entry name" value="TAIL-ANCHORED PROTEIN INSERTION RECEPTOR WRB"/>
    <property type="match status" value="1"/>
</dbReference>
<feature type="signal peptide" evidence="11">
    <location>
        <begin position="1"/>
        <end position="23"/>
    </location>
</feature>
<evidence type="ECO:0000256" key="5">
    <source>
        <dbReference type="ARBA" id="ARBA00022824"/>
    </source>
</evidence>
<evidence type="ECO:0000256" key="9">
    <source>
        <dbReference type="HAMAP-Rule" id="MF_03113"/>
    </source>
</evidence>
<name>R7YLZ3_CONA1</name>
<evidence type="ECO:0000256" key="11">
    <source>
        <dbReference type="SAM" id="SignalP"/>
    </source>
</evidence>
<dbReference type="RefSeq" id="XP_007778210.1">
    <property type="nucleotide sequence ID" value="XM_007780020.1"/>
</dbReference>
<dbReference type="HOGENOM" id="CLU_089418_1_0_1"/>
<accession>R7YLZ3</accession>
<comment type="subcellular location">
    <subcellularLocation>
        <location evidence="1">Endoplasmic reticulum membrane</location>
        <topology evidence="1">Multi-pass membrane protein</topology>
    </subcellularLocation>
</comment>
<dbReference type="Gene3D" id="1.10.287.660">
    <property type="entry name" value="Helix hairpin bin"/>
    <property type="match status" value="1"/>
</dbReference>
<dbReference type="STRING" id="1168221.R7YLZ3"/>
<evidence type="ECO:0000256" key="1">
    <source>
        <dbReference type="ARBA" id="ARBA00004477"/>
    </source>
</evidence>
<dbReference type="OrthoDB" id="69461at2759"/>
<evidence type="ECO:0000256" key="10">
    <source>
        <dbReference type="SAM" id="Phobius"/>
    </source>
</evidence>